<gene>
    <name evidence="5" type="ORF">SASPL_127415</name>
</gene>
<feature type="transmembrane region" description="Helical" evidence="3">
    <location>
        <begin position="148"/>
        <end position="167"/>
    </location>
</feature>
<dbReference type="Pfam" id="PF00076">
    <property type="entry name" value="RRM_1"/>
    <property type="match status" value="1"/>
</dbReference>
<dbReference type="InterPro" id="IPR039780">
    <property type="entry name" value="Mot2"/>
</dbReference>
<evidence type="ECO:0000256" key="3">
    <source>
        <dbReference type="SAM" id="Phobius"/>
    </source>
</evidence>
<feature type="region of interest" description="Disordered" evidence="2">
    <location>
        <begin position="416"/>
        <end position="445"/>
    </location>
</feature>
<keyword evidence="3" id="KW-0472">Membrane</keyword>
<dbReference type="InterPro" id="IPR035979">
    <property type="entry name" value="RBD_domain_sf"/>
</dbReference>
<evidence type="ECO:0000256" key="2">
    <source>
        <dbReference type="SAM" id="MobiDB-lite"/>
    </source>
</evidence>
<evidence type="ECO:0000313" key="5">
    <source>
        <dbReference type="EMBL" id="KAG6409376.1"/>
    </source>
</evidence>
<evidence type="ECO:0000256" key="1">
    <source>
        <dbReference type="PROSITE-ProRule" id="PRU00176"/>
    </source>
</evidence>
<dbReference type="InterPro" id="IPR012677">
    <property type="entry name" value="Nucleotide-bd_a/b_plait_sf"/>
</dbReference>
<dbReference type="GO" id="GO:0004842">
    <property type="term" value="F:ubiquitin-protein transferase activity"/>
    <property type="evidence" value="ECO:0007669"/>
    <property type="project" value="InterPro"/>
</dbReference>
<evidence type="ECO:0000313" key="6">
    <source>
        <dbReference type="Proteomes" id="UP000298416"/>
    </source>
</evidence>
<dbReference type="Gene3D" id="3.30.70.330">
    <property type="match status" value="1"/>
</dbReference>
<accession>A0A8X8ZLT2</accession>
<dbReference type="EMBL" id="PNBA02000010">
    <property type="protein sequence ID" value="KAG6409376.1"/>
    <property type="molecule type" value="Genomic_DNA"/>
</dbReference>
<dbReference type="GO" id="GO:0003723">
    <property type="term" value="F:RNA binding"/>
    <property type="evidence" value="ECO:0007669"/>
    <property type="project" value="UniProtKB-UniRule"/>
</dbReference>
<keyword evidence="3" id="KW-0812">Transmembrane</keyword>
<keyword evidence="3" id="KW-1133">Transmembrane helix</keyword>
<reference evidence="5" key="2">
    <citation type="submission" date="2020-08" db="EMBL/GenBank/DDBJ databases">
        <title>Plant Genome Project.</title>
        <authorList>
            <person name="Zhang R.-G."/>
        </authorList>
    </citation>
    <scope>NUCLEOTIDE SEQUENCE</scope>
    <source>
        <strain evidence="5">Huo1</strain>
        <tissue evidence="5">Leaf</tissue>
    </source>
</reference>
<dbReference type="SMART" id="SM00361">
    <property type="entry name" value="RRM_1"/>
    <property type="match status" value="1"/>
</dbReference>
<dbReference type="InterPro" id="IPR013083">
    <property type="entry name" value="Znf_RING/FYVE/PHD"/>
</dbReference>
<dbReference type="CDD" id="cd12438">
    <property type="entry name" value="RRM_CNOT4"/>
    <property type="match status" value="1"/>
</dbReference>
<organism evidence="5">
    <name type="scientific">Salvia splendens</name>
    <name type="common">Scarlet sage</name>
    <dbReference type="NCBI Taxonomy" id="180675"/>
    <lineage>
        <taxon>Eukaryota</taxon>
        <taxon>Viridiplantae</taxon>
        <taxon>Streptophyta</taxon>
        <taxon>Embryophyta</taxon>
        <taxon>Tracheophyta</taxon>
        <taxon>Spermatophyta</taxon>
        <taxon>Magnoliopsida</taxon>
        <taxon>eudicotyledons</taxon>
        <taxon>Gunneridae</taxon>
        <taxon>Pentapetalae</taxon>
        <taxon>asterids</taxon>
        <taxon>lamiids</taxon>
        <taxon>Lamiales</taxon>
        <taxon>Lamiaceae</taxon>
        <taxon>Nepetoideae</taxon>
        <taxon>Mentheae</taxon>
        <taxon>Salviinae</taxon>
        <taxon>Salvia</taxon>
        <taxon>Salvia subgen. Calosphace</taxon>
        <taxon>core Calosphace</taxon>
    </lineage>
</organism>
<dbReference type="GO" id="GO:0016567">
    <property type="term" value="P:protein ubiquitination"/>
    <property type="evidence" value="ECO:0007669"/>
    <property type="project" value="TreeGrafter"/>
</dbReference>
<dbReference type="PANTHER" id="PTHR12603:SF10">
    <property type="entry name" value="TRANSCRIPTION FACTOR C2H2 FAMILY"/>
    <property type="match status" value="1"/>
</dbReference>
<comment type="caution">
    <text evidence="5">The sequence shown here is derived from an EMBL/GenBank/DDBJ whole genome shotgun (WGS) entry which is preliminary data.</text>
</comment>
<proteinExistence type="predicted"/>
<dbReference type="Pfam" id="PF14570">
    <property type="entry name" value="zf-RING_4"/>
    <property type="match status" value="1"/>
</dbReference>
<dbReference type="PROSITE" id="PS50102">
    <property type="entry name" value="RRM"/>
    <property type="match status" value="1"/>
</dbReference>
<dbReference type="Proteomes" id="UP000298416">
    <property type="component" value="Unassembled WGS sequence"/>
</dbReference>
<dbReference type="InterPro" id="IPR003954">
    <property type="entry name" value="RRM_euk-type"/>
</dbReference>
<dbReference type="Gene3D" id="3.30.40.10">
    <property type="entry name" value="Zinc/RING finger domain, C3HC4 (zinc finger)"/>
    <property type="match status" value="1"/>
</dbReference>
<keyword evidence="6" id="KW-1185">Reference proteome</keyword>
<dbReference type="SUPFAM" id="SSF54928">
    <property type="entry name" value="RNA-binding domain, RBD"/>
    <property type="match status" value="1"/>
</dbReference>
<keyword evidence="1" id="KW-0694">RNA-binding</keyword>
<sequence length="472" mass="53062">MSDGGSEQEKRCQVCDEEIDRVDQQFVPCKCGYQDLEAHGWELVPCEFHYSCCENCLFWVFHVIADVISKLNGLEVGVTTASRVAFMTFCYPYRKRFAGFVDYVISYAFDFKNIRNLWSRGIQLWVSYVVCMPEITYHIILHVCMKKGNVICILFFLLAMLFLSFHAKHIELCILQICVWCWHHIVEMAEKDTSKGKCPACRQPYEQERIARMQAIGERSASEAVNKKTKQPKGKRKANEVKDLTNIRVIQRKMAYVTGLPLNLAHEDVLQRKDNFGQYGRVTKVSLSRTIQQFSNDTCSVYITYAKEEEALRCIHAVHDFVLDGRILRASFGTKKYCHAWLKAACNNPACLYLHSIGPDEDSFGKDEDAAEYTRSRVQQIAGAGNNVMPRSGTVLPPPIDDVHIRSSAFSDKCTARSSVSDGAHGSGVGTRGMHPAKDKEGPIALPQKMLSYADIVGKSSSAASEKDGTSA</sequence>
<dbReference type="AlphaFoldDB" id="A0A8X8ZLT2"/>
<feature type="domain" description="RRM" evidence="4">
    <location>
        <begin position="253"/>
        <end position="335"/>
    </location>
</feature>
<name>A0A8X8ZLT2_SALSN</name>
<protein>
    <recommendedName>
        <fullName evidence="4">RRM domain-containing protein</fullName>
    </recommendedName>
</protein>
<dbReference type="InterPro" id="IPR000504">
    <property type="entry name" value="RRM_dom"/>
</dbReference>
<reference evidence="5" key="1">
    <citation type="submission" date="2018-01" db="EMBL/GenBank/DDBJ databases">
        <authorList>
            <person name="Mao J.F."/>
        </authorList>
    </citation>
    <scope>NUCLEOTIDE SEQUENCE</scope>
    <source>
        <strain evidence="5">Huo1</strain>
        <tissue evidence="5">Leaf</tissue>
    </source>
</reference>
<dbReference type="GO" id="GO:0030014">
    <property type="term" value="C:CCR4-NOT complex"/>
    <property type="evidence" value="ECO:0007669"/>
    <property type="project" value="InterPro"/>
</dbReference>
<dbReference type="InterPro" id="IPR034261">
    <property type="entry name" value="CNOT4_RRM"/>
</dbReference>
<dbReference type="PANTHER" id="PTHR12603">
    <property type="entry name" value="CCR4-NOT TRANSCRIPTION COMPLEX RELATED"/>
    <property type="match status" value="1"/>
</dbReference>
<evidence type="ECO:0000259" key="4">
    <source>
        <dbReference type="PROSITE" id="PS50102"/>
    </source>
</evidence>